<name>A0AAW2E9N5_9HYME</name>
<evidence type="ECO:0000313" key="1">
    <source>
        <dbReference type="EMBL" id="KAL0099685.1"/>
    </source>
</evidence>
<organism evidence="1 2">
    <name type="scientific">Cardiocondyla obscurior</name>
    <dbReference type="NCBI Taxonomy" id="286306"/>
    <lineage>
        <taxon>Eukaryota</taxon>
        <taxon>Metazoa</taxon>
        <taxon>Ecdysozoa</taxon>
        <taxon>Arthropoda</taxon>
        <taxon>Hexapoda</taxon>
        <taxon>Insecta</taxon>
        <taxon>Pterygota</taxon>
        <taxon>Neoptera</taxon>
        <taxon>Endopterygota</taxon>
        <taxon>Hymenoptera</taxon>
        <taxon>Apocrita</taxon>
        <taxon>Aculeata</taxon>
        <taxon>Formicoidea</taxon>
        <taxon>Formicidae</taxon>
        <taxon>Myrmicinae</taxon>
        <taxon>Cardiocondyla</taxon>
    </lineage>
</organism>
<proteinExistence type="predicted"/>
<dbReference type="Proteomes" id="UP001430953">
    <property type="component" value="Unassembled WGS sequence"/>
</dbReference>
<reference evidence="1 2" key="1">
    <citation type="submission" date="2023-03" db="EMBL/GenBank/DDBJ databases">
        <title>High recombination rates correlate with genetic variation in Cardiocondyla obscurior ants.</title>
        <authorList>
            <person name="Errbii M."/>
        </authorList>
    </citation>
    <scope>NUCLEOTIDE SEQUENCE [LARGE SCALE GENOMIC DNA]</scope>
    <source>
        <strain evidence="1">Alpha-2009</strain>
        <tissue evidence="1">Whole body</tissue>
    </source>
</reference>
<keyword evidence="2" id="KW-1185">Reference proteome</keyword>
<dbReference type="AlphaFoldDB" id="A0AAW2E9N5"/>
<comment type="caution">
    <text evidence="1">The sequence shown here is derived from an EMBL/GenBank/DDBJ whole genome shotgun (WGS) entry which is preliminary data.</text>
</comment>
<evidence type="ECO:0000313" key="2">
    <source>
        <dbReference type="Proteomes" id="UP001430953"/>
    </source>
</evidence>
<dbReference type="EMBL" id="JADYXP020000027">
    <property type="protein sequence ID" value="KAL0099685.1"/>
    <property type="molecule type" value="Genomic_DNA"/>
</dbReference>
<protein>
    <submittedName>
        <fullName evidence="1">Uncharacterized protein</fullName>
    </submittedName>
</protein>
<accession>A0AAW2E9N5</accession>
<gene>
    <name evidence="1" type="ORF">PUN28_019825</name>
</gene>
<sequence>MVSFICLKFFFNYVNTTIHTFSCSLSVKLINTTLFKYDAACKVQFCSIEILVALKLASRQNYNYSGHPLECFVMRPTHLFLLFLDSRSTGERHGLSSLWSAPNRSRIVQGTAVLHLQSLVQSAQLVINPRSLLCVWKSPQSLFSTGCSRTNRARISRVPPLESETENRLPALTIRSHSLPTYLRRLSSRLRHFPTSSLGRKHAALLVDATQVRSTPLITSFICHVGSYQQLKVSVKG</sequence>